<dbReference type="Pfam" id="PF00753">
    <property type="entry name" value="Lactamase_B"/>
    <property type="match status" value="1"/>
</dbReference>
<protein>
    <submittedName>
        <fullName evidence="2">7,8-dihydropterin-6-yl-methyl-4-(Beta-D-ribofuranosyl)aminobenzene 5'-phosphate synthase</fullName>
    </submittedName>
</protein>
<dbReference type="PANTHER" id="PTHR13754:SF13">
    <property type="entry name" value="METALLO-BETA-LACTAMASE SUPERFAMILY PROTEIN (AFU_ORTHOLOGUE AFUA_3G07630)"/>
    <property type="match status" value="1"/>
</dbReference>
<evidence type="ECO:0000313" key="3">
    <source>
        <dbReference type="Proteomes" id="UP000198636"/>
    </source>
</evidence>
<dbReference type="InterPro" id="IPR052926">
    <property type="entry name" value="Metallo-beta-lactamase_dom"/>
</dbReference>
<dbReference type="InterPro" id="IPR036866">
    <property type="entry name" value="RibonucZ/Hydroxyglut_hydro"/>
</dbReference>
<dbReference type="SMART" id="SM00849">
    <property type="entry name" value="Lactamase_B"/>
    <property type="match status" value="1"/>
</dbReference>
<dbReference type="AlphaFoldDB" id="A0A1G5GYS9"/>
<dbReference type="PANTHER" id="PTHR13754">
    <property type="entry name" value="METALLO-BETA-LACTAMASE SUPERFAMILY PROTEIN"/>
    <property type="match status" value="1"/>
</dbReference>
<keyword evidence="3" id="KW-1185">Reference proteome</keyword>
<dbReference type="OrthoDB" id="9803916at2"/>
<dbReference type="Gene3D" id="3.60.15.10">
    <property type="entry name" value="Ribonuclease Z/Hydroxyacylglutathione hydrolase-like"/>
    <property type="match status" value="1"/>
</dbReference>
<evidence type="ECO:0000259" key="1">
    <source>
        <dbReference type="SMART" id="SM00849"/>
    </source>
</evidence>
<sequence>MIIKTLVENTLEAGLDNLKTQHGISLYVEAVDKKILFDVGQDELFRINAEKLDVDIADIDYLIISHAHYDHAGGIKDFLEKNSKGKVVMSHNSLGDYYTRIFPLIYKYIGIDKASYERHKDRFVIIKDNCELVNNIHILNNTEDDEDRPLGNKSLYKKIEGKYLKDDFNHEIILAIKEEDGWVLFTGCSHSGILNMLYSFRKIFPEDKIKALIGGFHFMNPITTRLVESKETIENIGEKIRSFKIDRIYTGHCTGKEALEILSSDLKDSLDTFKTGKAIKL</sequence>
<dbReference type="CDD" id="cd07713">
    <property type="entry name" value="DHPS-like_MBL-fold"/>
    <property type="match status" value="1"/>
</dbReference>
<reference evidence="2 3" key="1">
    <citation type="submission" date="2016-10" db="EMBL/GenBank/DDBJ databases">
        <authorList>
            <person name="de Groot N.N."/>
        </authorList>
    </citation>
    <scope>NUCLEOTIDE SEQUENCE [LARGE SCALE GENOMIC DNA]</scope>
    <source>
        <strain evidence="2 3">DSM 18978</strain>
    </source>
</reference>
<dbReference type="InterPro" id="IPR041712">
    <property type="entry name" value="DHPS-like_MBL-fold"/>
</dbReference>
<name>A0A1G5GYS9_9FIRM</name>
<accession>A0A1G5GYS9</accession>
<dbReference type="GO" id="GO:0016740">
    <property type="term" value="F:transferase activity"/>
    <property type="evidence" value="ECO:0007669"/>
    <property type="project" value="TreeGrafter"/>
</dbReference>
<evidence type="ECO:0000313" key="2">
    <source>
        <dbReference type="EMBL" id="SCY56752.1"/>
    </source>
</evidence>
<dbReference type="RefSeq" id="WP_091542615.1">
    <property type="nucleotide sequence ID" value="NZ_FMUS01000010.1"/>
</dbReference>
<dbReference type="EMBL" id="FMUS01000010">
    <property type="protein sequence ID" value="SCY56752.1"/>
    <property type="molecule type" value="Genomic_DNA"/>
</dbReference>
<organism evidence="2 3">
    <name type="scientific">Alkaliphilus peptidifermentans DSM 18978</name>
    <dbReference type="NCBI Taxonomy" id="1120976"/>
    <lineage>
        <taxon>Bacteria</taxon>
        <taxon>Bacillati</taxon>
        <taxon>Bacillota</taxon>
        <taxon>Clostridia</taxon>
        <taxon>Peptostreptococcales</taxon>
        <taxon>Natronincolaceae</taxon>
        <taxon>Alkaliphilus</taxon>
    </lineage>
</organism>
<dbReference type="STRING" id="1120976.SAMN03080606_01842"/>
<proteinExistence type="predicted"/>
<gene>
    <name evidence="2" type="ORF">SAMN03080606_01842</name>
</gene>
<dbReference type="InterPro" id="IPR001279">
    <property type="entry name" value="Metallo-B-lactamas"/>
</dbReference>
<dbReference type="SUPFAM" id="SSF56281">
    <property type="entry name" value="Metallo-hydrolase/oxidoreductase"/>
    <property type="match status" value="1"/>
</dbReference>
<dbReference type="Proteomes" id="UP000198636">
    <property type="component" value="Unassembled WGS sequence"/>
</dbReference>
<feature type="domain" description="Metallo-beta-lactamase" evidence="1">
    <location>
        <begin position="22"/>
        <end position="252"/>
    </location>
</feature>